<evidence type="ECO:0000313" key="1">
    <source>
        <dbReference type="EMBL" id="AIC10951.1"/>
    </source>
</evidence>
<dbReference type="AlphaFoldDB" id="A0A060HC76"/>
<name>A0A060HC76_XYLFS</name>
<organism evidence="1 2">
    <name type="scientific">Xylella fastidiosa subsp. sandyi Ann-1</name>
    <dbReference type="NCBI Taxonomy" id="155920"/>
    <lineage>
        <taxon>Bacteria</taxon>
        <taxon>Pseudomonadati</taxon>
        <taxon>Pseudomonadota</taxon>
        <taxon>Gammaproteobacteria</taxon>
        <taxon>Lysobacterales</taxon>
        <taxon>Lysobacteraceae</taxon>
        <taxon>Xylella</taxon>
    </lineage>
</organism>
<reference evidence="1 2" key="1">
    <citation type="submission" date="2013-08" db="EMBL/GenBank/DDBJ databases">
        <authorList>
            <person name="Stouthamer R."/>
            <person name="Nunney L."/>
        </authorList>
    </citation>
    <scope>NUCLEOTIDE SEQUENCE [LARGE SCALE GENOMIC DNA]</scope>
    <source>
        <strain evidence="2">ann-1</strain>
    </source>
</reference>
<protein>
    <submittedName>
        <fullName evidence="1">Uncharacterized protein</fullName>
    </submittedName>
</protein>
<dbReference type="KEGG" id="xfs:D934_00930"/>
<dbReference type="Proteomes" id="UP000027215">
    <property type="component" value="Chromosome"/>
</dbReference>
<gene>
    <name evidence="1" type="ORF">D934_00930</name>
</gene>
<dbReference type="PATRIC" id="fig|155920.8.peg.217"/>
<dbReference type="RefSeq" id="WP_230577838.1">
    <property type="nucleotide sequence ID" value="NZ_CP006696.1"/>
</dbReference>
<evidence type="ECO:0000313" key="2">
    <source>
        <dbReference type="Proteomes" id="UP000027215"/>
    </source>
</evidence>
<proteinExistence type="predicted"/>
<dbReference type="HOGENOM" id="CLU_3013344_0_0_6"/>
<accession>A0A060HC76</accession>
<sequence length="56" mass="6662">MAAPKVPNFDVSLVRKPVFLGFEKYMDRYIFNFRMEISALMRLNFEVIDMEPMKNA</sequence>
<dbReference type="EMBL" id="CP006696">
    <property type="protein sequence ID" value="AIC10951.1"/>
    <property type="molecule type" value="Genomic_DNA"/>
</dbReference>